<dbReference type="Pfam" id="PF00293">
    <property type="entry name" value="NUDIX"/>
    <property type="match status" value="1"/>
</dbReference>
<evidence type="ECO:0000313" key="3">
    <source>
        <dbReference type="EMBL" id="QCT71567.1"/>
    </source>
</evidence>
<dbReference type="Gene3D" id="3.90.79.10">
    <property type="entry name" value="Nucleoside Triphosphate Pyrophosphohydrolase"/>
    <property type="match status" value="1"/>
</dbReference>
<reference evidence="3 4" key="1">
    <citation type="submission" date="2018-05" db="EMBL/GenBank/DDBJ databases">
        <title>Genome comparison of Eubacterium sp.</title>
        <authorList>
            <person name="Feng Y."/>
            <person name="Sanchez-Andrea I."/>
            <person name="Stams A.J.M."/>
            <person name="De Vos W.M."/>
        </authorList>
    </citation>
    <scope>NUCLEOTIDE SEQUENCE [LARGE SCALE GENOMIC DNA]</scope>
    <source>
        <strain evidence="3 4">YI</strain>
    </source>
</reference>
<evidence type="ECO:0000313" key="4">
    <source>
        <dbReference type="Proteomes" id="UP000218387"/>
    </source>
</evidence>
<dbReference type="AlphaFoldDB" id="A0A2A5T8B0"/>
<protein>
    <submittedName>
        <fullName evidence="3">NUDIX domain-containing protein</fullName>
    </submittedName>
</protein>
<organism evidence="3 4">
    <name type="scientific">Eubacterium maltosivorans</name>
    <dbReference type="NCBI Taxonomy" id="2041044"/>
    <lineage>
        <taxon>Bacteria</taxon>
        <taxon>Bacillati</taxon>
        <taxon>Bacillota</taxon>
        <taxon>Clostridia</taxon>
        <taxon>Eubacteriales</taxon>
        <taxon>Eubacteriaceae</taxon>
        <taxon>Eubacterium</taxon>
    </lineage>
</organism>
<proteinExistence type="inferred from homology"/>
<name>A0A2A5T8B0_EUBML</name>
<dbReference type="CDD" id="cd03674">
    <property type="entry name" value="NUDIX_Hydrolase"/>
    <property type="match status" value="1"/>
</dbReference>
<dbReference type="SUPFAM" id="SSF55811">
    <property type="entry name" value="Nudix"/>
    <property type="match status" value="1"/>
</dbReference>
<dbReference type="Proteomes" id="UP000218387">
    <property type="component" value="Chromosome"/>
</dbReference>
<keyword evidence="4" id="KW-1185">Reference proteome</keyword>
<dbReference type="RefSeq" id="WP_096920319.1">
    <property type="nucleotide sequence ID" value="NZ_CABJDW020000012.1"/>
</dbReference>
<evidence type="ECO:0000259" key="2">
    <source>
        <dbReference type="PROSITE" id="PS51462"/>
    </source>
</evidence>
<feature type="domain" description="Nudix hydrolase" evidence="2">
    <location>
        <begin position="45"/>
        <end position="184"/>
    </location>
</feature>
<dbReference type="PANTHER" id="PTHR43736:SF1">
    <property type="entry name" value="DIHYDRONEOPTERIN TRIPHOSPHATE DIPHOSPHATASE"/>
    <property type="match status" value="1"/>
</dbReference>
<dbReference type="PROSITE" id="PS51462">
    <property type="entry name" value="NUDIX"/>
    <property type="match status" value="1"/>
</dbReference>
<dbReference type="InterPro" id="IPR015797">
    <property type="entry name" value="NUDIX_hydrolase-like_dom_sf"/>
</dbReference>
<accession>A0A2A5T8B0</accession>
<dbReference type="PANTHER" id="PTHR43736">
    <property type="entry name" value="ADP-RIBOSE PYROPHOSPHATASE"/>
    <property type="match status" value="1"/>
</dbReference>
<sequence>MDFKSLYQQISDFIPNTDQEFADKKIFISLMEKYPDTILTRKNPVAHLTGSGFIFNPHRDQCLMVFHNLYRSWSWSGGHADGCSDLLSVAIREAEEETGIKNLKPISEKIISLDVLPVFGHFKNGKYVSTHLHLSIAFSLIADDRLPLTINPDENSDVAWLPLESIEKYSSEKHMLPIYQKIIKRTKAL</sequence>
<dbReference type="KEGG" id="emt:CPZ25_009585"/>
<comment type="similarity">
    <text evidence="1">Belongs to the Nudix hydrolase family.</text>
</comment>
<dbReference type="InterPro" id="IPR000086">
    <property type="entry name" value="NUDIX_hydrolase_dom"/>
</dbReference>
<evidence type="ECO:0000256" key="1">
    <source>
        <dbReference type="ARBA" id="ARBA00005582"/>
    </source>
</evidence>
<gene>
    <name evidence="3" type="ORF">CPZ25_009585</name>
</gene>
<dbReference type="EMBL" id="CP029487">
    <property type="protein sequence ID" value="QCT71567.1"/>
    <property type="molecule type" value="Genomic_DNA"/>
</dbReference>